<dbReference type="RefSeq" id="WP_176487123.1">
    <property type="nucleotide sequence ID" value="NZ_BLXO01000001.1"/>
</dbReference>
<gene>
    <name evidence="2" type="ORF">RINTU1_02740</name>
</gene>
<evidence type="ECO:0000313" key="2">
    <source>
        <dbReference type="EMBL" id="GFN45227.1"/>
    </source>
</evidence>
<evidence type="ECO:0000259" key="1">
    <source>
        <dbReference type="Pfam" id="PF13808"/>
    </source>
</evidence>
<dbReference type="PANTHER" id="PTHR30298">
    <property type="entry name" value="H REPEAT-ASSOCIATED PREDICTED TRANSPOSASE"/>
    <property type="match status" value="1"/>
</dbReference>
<dbReference type="EMBL" id="BLXO01000001">
    <property type="protein sequence ID" value="GFN45227.1"/>
    <property type="molecule type" value="Genomic_DNA"/>
</dbReference>
<accession>A0A6L2ZK61</accession>
<name>A0A6L2ZK61_9ENTR</name>
<comment type="caution">
    <text evidence="2">The sequence shown here is derived from an EMBL/GenBank/DDBJ whole genome shotgun (WGS) entry which is preliminary data.</text>
</comment>
<proteinExistence type="predicted"/>
<sequence length="79" mass="9039">MPDVTDFLNQFSDPRAENKVTYPLSSLLFMSICSVCSGAETWGQIITWSETHKAWLNNYVDMSQGIPSYRASTLFYDVY</sequence>
<evidence type="ECO:0000313" key="3">
    <source>
        <dbReference type="Proteomes" id="UP000504714"/>
    </source>
</evidence>
<dbReference type="PANTHER" id="PTHR30298:SF0">
    <property type="entry name" value="PROTEIN YBFL-RELATED"/>
    <property type="match status" value="1"/>
</dbReference>
<feature type="domain" description="H repeat-associated protein N-terminal" evidence="1">
    <location>
        <begin position="6"/>
        <end position="70"/>
    </location>
</feature>
<dbReference type="Pfam" id="PF13808">
    <property type="entry name" value="DDE_Tnp_1_assoc"/>
    <property type="match status" value="1"/>
</dbReference>
<dbReference type="Proteomes" id="UP000504714">
    <property type="component" value="Unassembled WGS sequence"/>
</dbReference>
<dbReference type="InterPro" id="IPR051698">
    <property type="entry name" value="Transposase_11-like"/>
</dbReference>
<dbReference type="AlphaFoldDB" id="A0A6L2ZK61"/>
<protein>
    <submittedName>
        <fullName evidence="2">Transposase</fullName>
    </submittedName>
</protein>
<dbReference type="InterPro" id="IPR032806">
    <property type="entry name" value="YbfD_N"/>
</dbReference>
<organism evidence="2 3">
    <name type="scientific">Candidatus Regiella insecticola</name>
    <dbReference type="NCBI Taxonomy" id="138073"/>
    <lineage>
        <taxon>Bacteria</taxon>
        <taxon>Pseudomonadati</taxon>
        <taxon>Pseudomonadota</taxon>
        <taxon>Gammaproteobacteria</taxon>
        <taxon>Enterobacterales</taxon>
        <taxon>Enterobacteriaceae</taxon>
        <taxon>aphid secondary symbionts</taxon>
        <taxon>Candidatus Regiella</taxon>
    </lineage>
</organism>
<reference evidence="2 3" key="1">
    <citation type="submission" date="2020-06" db="EMBL/GenBank/DDBJ databases">
        <title>The genome sequence of Candidatus Regiella insecticola strain Tut.</title>
        <authorList>
            <person name="Nikoh N."/>
            <person name="Tsuchida T."/>
            <person name="Koga R."/>
            <person name="Oshima K."/>
            <person name="Hattori M."/>
            <person name="Fukatsu T."/>
        </authorList>
    </citation>
    <scope>NUCLEOTIDE SEQUENCE [LARGE SCALE GENOMIC DNA]</scope>
    <source>
        <strain evidence="2 3">Tut</strain>
    </source>
</reference>